<dbReference type="Gene3D" id="3.40.630.30">
    <property type="match status" value="1"/>
</dbReference>
<dbReference type="SUPFAM" id="SSF55729">
    <property type="entry name" value="Acyl-CoA N-acyltransferases (Nat)"/>
    <property type="match status" value="1"/>
</dbReference>
<dbReference type="Proteomes" id="UP000215185">
    <property type="component" value="Chromosome 1"/>
</dbReference>
<protein>
    <submittedName>
        <fullName evidence="2">Acetyltransferase, GNAT family</fullName>
    </submittedName>
</protein>
<dbReference type="PANTHER" id="PTHR31143:SF2">
    <property type="entry name" value="FR47-LIKE DOMAIN-CONTAINING PROTEIN-RELATED"/>
    <property type="match status" value="1"/>
</dbReference>
<organism evidence="2 3">
    <name type="scientific">Streptococcus merionis</name>
    <dbReference type="NCBI Taxonomy" id="400065"/>
    <lineage>
        <taxon>Bacteria</taxon>
        <taxon>Bacillati</taxon>
        <taxon>Bacillota</taxon>
        <taxon>Bacilli</taxon>
        <taxon>Lactobacillales</taxon>
        <taxon>Streptococcaceae</taxon>
        <taxon>Streptococcus</taxon>
    </lineage>
</organism>
<accession>A0A239SZD2</accession>
<evidence type="ECO:0000313" key="3">
    <source>
        <dbReference type="Proteomes" id="UP000215185"/>
    </source>
</evidence>
<dbReference type="AlphaFoldDB" id="A0A239SZD2"/>
<dbReference type="PANTHER" id="PTHR31143">
    <property type="match status" value="1"/>
</dbReference>
<dbReference type="PROSITE" id="PS51186">
    <property type="entry name" value="GNAT"/>
    <property type="match status" value="1"/>
</dbReference>
<dbReference type="EMBL" id="LT906439">
    <property type="protein sequence ID" value="SNU90841.1"/>
    <property type="molecule type" value="Genomic_DNA"/>
</dbReference>
<sequence>MIETTFGAKAHAFTRYATKKNTVFDRGKLASHVTALPEEYEFHLIDETFYHKCLSKTWSQDLVGNFDDFQHFQDIGLGVVVTKEKQVLAGASSYSAYQGGIEIEIDTHPDFRRQGLAKAVAAKLILECLNRNLYPSWDAHTKASLALAQQLGYELSHEYIAYEIDW</sequence>
<dbReference type="STRING" id="1123308.GCA_000380085_02162"/>
<dbReference type="KEGG" id="smen:SAMEA4412692_2015"/>
<keyword evidence="2" id="KW-0808">Transferase</keyword>
<gene>
    <name evidence="2" type="ORF">SAMEA4412692_02015</name>
</gene>
<dbReference type="InterPro" id="IPR000182">
    <property type="entry name" value="GNAT_dom"/>
</dbReference>
<feature type="domain" description="N-acetyltransferase" evidence="1">
    <location>
        <begin position="37"/>
        <end position="166"/>
    </location>
</feature>
<dbReference type="Pfam" id="PF12746">
    <property type="entry name" value="GNAT_acetyltran"/>
    <property type="match status" value="1"/>
</dbReference>
<proteinExistence type="predicted"/>
<reference evidence="2 3" key="1">
    <citation type="submission" date="2017-06" db="EMBL/GenBank/DDBJ databases">
        <authorList>
            <consortium name="Pathogen Informatics"/>
        </authorList>
    </citation>
    <scope>NUCLEOTIDE SEQUENCE [LARGE SCALE GENOMIC DNA]</scope>
    <source>
        <strain evidence="2 3">NCTC13788</strain>
    </source>
</reference>
<evidence type="ECO:0000313" key="2">
    <source>
        <dbReference type="EMBL" id="SNU90841.1"/>
    </source>
</evidence>
<dbReference type="GO" id="GO:0016747">
    <property type="term" value="F:acyltransferase activity, transferring groups other than amino-acyl groups"/>
    <property type="evidence" value="ECO:0007669"/>
    <property type="project" value="InterPro"/>
</dbReference>
<dbReference type="InterPro" id="IPR027365">
    <property type="entry name" value="GNAT_acetyltra_YdfB-like"/>
</dbReference>
<name>A0A239SZD2_9STRE</name>
<dbReference type="InterPro" id="IPR016181">
    <property type="entry name" value="Acyl_CoA_acyltransferase"/>
</dbReference>
<keyword evidence="3" id="KW-1185">Reference proteome</keyword>
<dbReference type="CDD" id="cd04301">
    <property type="entry name" value="NAT_SF"/>
    <property type="match status" value="1"/>
</dbReference>
<dbReference type="eggNOG" id="COG1247">
    <property type="taxonomic scope" value="Bacteria"/>
</dbReference>
<evidence type="ECO:0000259" key="1">
    <source>
        <dbReference type="PROSITE" id="PS51186"/>
    </source>
</evidence>